<protein>
    <submittedName>
        <fullName evidence="2">F-box domain-containing protein</fullName>
    </submittedName>
</protein>
<keyword evidence="3" id="KW-1185">Reference proteome</keyword>
<dbReference type="Proteomes" id="UP000572817">
    <property type="component" value="Unassembled WGS sequence"/>
</dbReference>
<dbReference type="EMBL" id="WWBZ02000022">
    <property type="protein sequence ID" value="KAF4308237.1"/>
    <property type="molecule type" value="Genomic_DNA"/>
</dbReference>
<proteinExistence type="predicted"/>
<dbReference type="AlphaFoldDB" id="A0A8H4IW32"/>
<dbReference type="Gene3D" id="1.20.1280.50">
    <property type="match status" value="1"/>
</dbReference>
<dbReference type="Pfam" id="PF12937">
    <property type="entry name" value="F-box-like"/>
    <property type="match status" value="1"/>
</dbReference>
<feature type="domain" description="F-box" evidence="1">
    <location>
        <begin position="1"/>
        <end position="65"/>
    </location>
</feature>
<name>A0A8H4IW32_9PEZI</name>
<gene>
    <name evidence="2" type="ORF">GTA08_BOTSDO04159</name>
</gene>
<accession>A0A8H4IW32</accession>
<sequence>MDNLPDELLLHIISYLDHGPPSTPHFFGEPDPLTLTSFRDQPLKELSLVSPRWRRIVKPLLFQYLRFTLHILDDARNEWSPDSAPELFQIRRFLASFGPRRRVHGLAIRALGEIYGSLTSDVSTVSNCFWSDIFHHVEPTCIRLVAPPAALARLAGCNGDWQHSWAFDQTYHILELRQDPNARYDNLQNPVATVDGLMARRNWCHLGYNEGSSLPAYNLYEYQHYVSPCLLQHLLEQATWDTNTATSLTYVAIFPTSGNLLRLARHLALTPSRCRMTFQLAPEPTSTILHEPDRMKRAQPADLWVELDRGYELLTGCVLHGQRHSKRGSVKSRDYRWKALVETLDDDEHLGALRYHGWTKADDDEWVPGDQEHMSVPMGQ</sequence>
<evidence type="ECO:0000313" key="3">
    <source>
        <dbReference type="Proteomes" id="UP000572817"/>
    </source>
</evidence>
<reference evidence="2" key="1">
    <citation type="submission" date="2020-04" db="EMBL/GenBank/DDBJ databases">
        <title>Genome Assembly and Annotation of Botryosphaeria dothidea sdau 11-99, a Latent Pathogen of Apple Fruit Ring Rot in China.</title>
        <authorList>
            <person name="Yu C."/>
            <person name="Diao Y."/>
            <person name="Lu Q."/>
            <person name="Zhao J."/>
            <person name="Cui S."/>
            <person name="Peng C."/>
            <person name="He B."/>
            <person name="Liu H."/>
        </authorList>
    </citation>
    <scope>NUCLEOTIDE SEQUENCE [LARGE SCALE GENOMIC DNA]</scope>
    <source>
        <strain evidence="2">Sdau11-99</strain>
    </source>
</reference>
<evidence type="ECO:0000259" key="1">
    <source>
        <dbReference type="Pfam" id="PF12937"/>
    </source>
</evidence>
<dbReference type="InterPro" id="IPR001810">
    <property type="entry name" value="F-box_dom"/>
</dbReference>
<evidence type="ECO:0000313" key="2">
    <source>
        <dbReference type="EMBL" id="KAF4308237.1"/>
    </source>
</evidence>
<dbReference type="OrthoDB" id="5296720at2759"/>
<organism evidence="2 3">
    <name type="scientific">Botryosphaeria dothidea</name>
    <dbReference type="NCBI Taxonomy" id="55169"/>
    <lineage>
        <taxon>Eukaryota</taxon>
        <taxon>Fungi</taxon>
        <taxon>Dikarya</taxon>
        <taxon>Ascomycota</taxon>
        <taxon>Pezizomycotina</taxon>
        <taxon>Dothideomycetes</taxon>
        <taxon>Dothideomycetes incertae sedis</taxon>
        <taxon>Botryosphaeriales</taxon>
        <taxon>Botryosphaeriaceae</taxon>
        <taxon>Botryosphaeria</taxon>
    </lineage>
</organism>
<comment type="caution">
    <text evidence="2">The sequence shown here is derived from an EMBL/GenBank/DDBJ whole genome shotgun (WGS) entry which is preliminary data.</text>
</comment>
<dbReference type="CDD" id="cd09917">
    <property type="entry name" value="F-box_SF"/>
    <property type="match status" value="1"/>
</dbReference>